<evidence type="ECO:0000313" key="4">
    <source>
        <dbReference type="EMBL" id="MDQ0190197.1"/>
    </source>
</evidence>
<dbReference type="Pfam" id="PF02575">
    <property type="entry name" value="YbaB_DNA_bd"/>
    <property type="match status" value="1"/>
</dbReference>
<dbReference type="PIRSF" id="PIRSF004555">
    <property type="entry name" value="UCP004555"/>
    <property type="match status" value="1"/>
</dbReference>
<dbReference type="InterPro" id="IPR004401">
    <property type="entry name" value="YbaB/EbfC"/>
</dbReference>
<dbReference type="InterPro" id="IPR036894">
    <property type="entry name" value="YbaB-like_sf"/>
</dbReference>
<dbReference type="GO" id="GO:0003677">
    <property type="term" value="F:DNA binding"/>
    <property type="evidence" value="ECO:0007669"/>
    <property type="project" value="UniProtKB-KW"/>
</dbReference>
<comment type="similarity">
    <text evidence="2">Belongs to the YbaB/EbfC family.</text>
</comment>
<proteinExistence type="inferred from homology"/>
<comment type="subunit">
    <text evidence="2">Homodimer.</text>
</comment>
<reference evidence="4 5" key="1">
    <citation type="submission" date="2023-07" db="EMBL/GenBank/DDBJ databases">
        <title>Genomic Encyclopedia of Type Strains, Phase IV (KMG-IV): sequencing the most valuable type-strain genomes for metagenomic binning, comparative biology and taxonomic classification.</title>
        <authorList>
            <person name="Goeker M."/>
        </authorList>
    </citation>
    <scope>NUCLEOTIDE SEQUENCE [LARGE SCALE GENOMIC DNA]</scope>
    <source>
        <strain evidence="4 5">DSM 4006</strain>
    </source>
</reference>
<keyword evidence="2" id="KW-0963">Cytoplasm</keyword>
<dbReference type="PANTHER" id="PTHR33449">
    <property type="entry name" value="NUCLEOID-ASSOCIATED PROTEIN YBAB"/>
    <property type="match status" value="1"/>
</dbReference>
<sequence length="103" mass="11126">MKNMNQLMKQAKKLQEDIARAQEALKDRIVEGSAGGGAVKIAMNGHREVTAVTIDPDVVDKDDVETLQDLVLAAISDALSQVEELTASELGKYTRGLNMPGLF</sequence>
<accession>A0ABT9XIQ7</accession>
<comment type="caution">
    <text evidence="4">The sequence shown here is derived from an EMBL/GenBank/DDBJ whole genome shotgun (WGS) entry which is preliminary data.</text>
</comment>
<comment type="function">
    <text evidence="2">Binds to DNA and alters its conformation. May be involved in regulation of gene expression, nucleoid organization and DNA protection.</text>
</comment>
<dbReference type="Proteomes" id="UP001232973">
    <property type="component" value="Unassembled WGS sequence"/>
</dbReference>
<dbReference type="PANTHER" id="PTHR33449:SF1">
    <property type="entry name" value="NUCLEOID-ASSOCIATED PROTEIN YBAB"/>
    <property type="match status" value="1"/>
</dbReference>
<evidence type="ECO:0000256" key="1">
    <source>
        <dbReference type="ARBA" id="ARBA00023125"/>
    </source>
</evidence>
<evidence type="ECO:0000313" key="5">
    <source>
        <dbReference type="Proteomes" id="UP001232973"/>
    </source>
</evidence>
<comment type="subcellular location">
    <subcellularLocation>
        <location evidence="2">Cytoplasm</location>
        <location evidence="2">Nucleoid</location>
    </subcellularLocation>
</comment>
<dbReference type="NCBIfam" id="TIGR00103">
    <property type="entry name" value="DNA_YbaB_EbfC"/>
    <property type="match status" value="1"/>
</dbReference>
<dbReference type="SUPFAM" id="SSF82607">
    <property type="entry name" value="YbaB-like"/>
    <property type="match status" value="1"/>
</dbReference>
<evidence type="ECO:0000256" key="3">
    <source>
        <dbReference type="SAM" id="Coils"/>
    </source>
</evidence>
<dbReference type="Gene3D" id="3.30.1310.10">
    <property type="entry name" value="Nucleoid-associated protein YbaB-like domain"/>
    <property type="match status" value="1"/>
</dbReference>
<dbReference type="EMBL" id="JAUSTP010000015">
    <property type="protein sequence ID" value="MDQ0190197.1"/>
    <property type="molecule type" value="Genomic_DNA"/>
</dbReference>
<dbReference type="HAMAP" id="MF_00274">
    <property type="entry name" value="DNA_YbaB_EbfC"/>
    <property type="match status" value="1"/>
</dbReference>
<keyword evidence="1 2" id="KW-0238">DNA-binding</keyword>
<feature type="coiled-coil region" evidence="3">
    <location>
        <begin position="4"/>
        <end position="31"/>
    </location>
</feature>
<keyword evidence="3" id="KW-0175">Coiled coil</keyword>
<evidence type="ECO:0000256" key="2">
    <source>
        <dbReference type="HAMAP-Rule" id="MF_00274"/>
    </source>
</evidence>
<organism evidence="4 5">
    <name type="scientific">Alicyclobacillus cycloheptanicus</name>
    <dbReference type="NCBI Taxonomy" id="1457"/>
    <lineage>
        <taxon>Bacteria</taxon>
        <taxon>Bacillati</taxon>
        <taxon>Bacillota</taxon>
        <taxon>Bacilli</taxon>
        <taxon>Bacillales</taxon>
        <taxon>Alicyclobacillaceae</taxon>
        <taxon>Alicyclobacillus</taxon>
    </lineage>
</organism>
<gene>
    <name evidence="4" type="ORF">J2S03_002060</name>
</gene>
<keyword evidence="5" id="KW-1185">Reference proteome</keyword>
<dbReference type="RefSeq" id="WP_274457349.1">
    <property type="nucleotide sequence ID" value="NZ_CP067097.1"/>
</dbReference>
<name>A0ABT9XIQ7_9BACL</name>
<protein>
    <recommendedName>
        <fullName evidence="2">Nucleoid-associated protein J2S03_002060</fullName>
    </recommendedName>
</protein>